<dbReference type="Pfam" id="PF15237">
    <property type="entry name" value="PTRF_SDPR"/>
    <property type="match status" value="2"/>
</dbReference>
<evidence type="ECO:0000313" key="7">
    <source>
        <dbReference type="EMBL" id="KAJ8344732.1"/>
    </source>
</evidence>
<feature type="region of interest" description="Disordered" evidence="6">
    <location>
        <begin position="40"/>
        <end position="145"/>
    </location>
</feature>
<sequence length="201" mass="22423">MTSDLRVLQLEEGKAPKTVKGVDKVEIEEIIEESRAERIKRSGRQQIDNIKKAFSKEKMEKTRQKTRENMEKTRQRTRENMEKTRQRTRENMEKTKVNMEKTRQNLGKTMEQLGNRITIKPEPKEKLKTSPKKVKKPSDPSVYKVPPFTFHVKKYQDGTEEHVVLDTKGGGGGGGGGGDNQGEACRGGSGGGASGGVGGDH</sequence>
<feature type="compositionally biased region" description="Basic and acidic residues" evidence="6">
    <location>
        <begin position="49"/>
        <end position="103"/>
    </location>
</feature>
<dbReference type="OrthoDB" id="8951679at2759"/>
<evidence type="ECO:0000256" key="3">
    <source>
        <dbReference type="ARBA" id="ARBA00008836"/>
    </source>
</evidence>
<gene>
    <name evidence="7" type="ORF">SKAU_G00289250</name>
</gene>
<dbReference type="InterPro" id="IPR026752">
    <property type="entry name" value="Cavin_fam"/>
</dbReference>
<feature type="compositionally biased region" description="Basic and acidic residues" evidence="6">
    <location>
        <begin position="119"/>
        <end position="128"/>
    </location>
</feature>
<dbReference type="EMBL" id="JAINUF010000012">
    <property type="protein sequence ID" value="KAJ8344732.1"/>
    <property type="molecule type" value="Genomic_DNA"/>
</dbReference>
<dbReference type="GO" id="GO:0005737">
    <property type="term" value="C:cytoplasm"/>
    <property type="evidence" value="ECO:0007669"/>
    <property type="project" value="UniProtKB-SubCell"/>
</dbReference>
<keyword evidence="4" id="KW-0963">Cytoplasm</keyword>
<comment type="similarity">
    <text evidence="3">Belongs to the CAVIN family.</text>
</comment>
<comment type="subcellular location">
    <subcellularLocation>
        <location evidence="2">Cytoplasm</location>
    </subcellularLocation>
    <subcellularLocation>
        <location evidence="1">Membrane</location>
        <location evidence="1">Caveola</location>
    </subcellularLocation>
</comment>
<accession>A0A9Q1ETF2</accession>
<organism evidence="7 8">
    <name type="scientific">Synaphobranchus kaupii</name>
    <name type="common">Kaup's arrowtooth eel</name>
    <dbReference type="NCBI Taxonomy" id="118154"/>
    <lineage>
        <taxon>Eukaryota</taxon>
        <taxon>Metazoa</taxon>
        <taxon>Chordata</taxon>
        <taxon>Craniata</taxon>
        <taxon>Vertebrata</taxon>
        <taxon>Euteleostomi</taxon>
        <taxon>Actinopterygii</taxon>
        <taxon>Neopterygii</taxon>
        <taxon>Teleostei</taxon>
        <taxon>Anguilliformes</taxon>
        <taxon>Synaphobranchidae</taxon>
        <taxon>Synaphobranchus</taxon>
    </lineage>
</organism>
<evidence type="ECO:0000256" key="2">
    <source>
        <dbReference type="ARBA" id="ARBA00004496"/>
    </source>
</evidence>
<feature type="compositionally biased region" description="Gly residues" evidence="6">
    <location>
        <begin position="168"/>
        <end position="201"/>
    </location>
</feature>
<name>A0A9Q1ETF2_SYNKA</name>
<dbReference type="Proteomes" id="UP001152622">
    <property type="component" value="Chromosome 12"/>
</dbReference>
<evidence type="ECO:0000256" key="5">
    <source>
        <dbReference type="ARBA" id="ARBA00023136"/>
    </source>
</evidence>
<evidence type="ECO:0000256" key="6">
    <source>
        <dbReference type="SAM" id="MobiDB-lite"/>
    </source>
</evidence>
<proteinExistence type="inferred from homology"/>
<comment type="caution">
    <text evidence="7">The sequence shown here is derived from an EMBL/GenBank/DDBJ whole genome shotgun (WGS) entry which is preliminary data.</text>
</comment>
<feature type="region of interest" description="Disordered" evidence="6">
    <location>
        <begin position="164"/>
        <end position="201"/>
    </location>
</feature>
<protein>
    <submittedName>
        <fullName evidence="7">Uncharacterized protein</fullName>
    </submittedName>
</protein>
<evidence type="ECO:0000256" key="4">
    <source>
        <dbReference type="ARBA" id="ARBA00022490"/>
    </source>
</evidence>
<evidence type="ECO:0000313" key="8">
    <source>
        <dbReference type="Proteomes" id="UP001152622"/>
    </source>
</evidence>
<keyword evidence="5" id="KW-0472">Membrane</keyword>
<evidence type="ECO:0000256" key="1">
    <source>
        <dbReference type="ARBA" id="ARBA00004345"/>
    </source>
</evidence>
<reference evidence="7" key="1">
    <citation type="journal article" date="2023" name="Science">
        <title>Genome structures resolve the early diversification of teleost fishes.</title>
        <authorList>
            <person name="Parey E."/>
            <person name="Louis A."/>
            <person name="Montfort J."/>
            <person name="Bouchez O."/>
            <person name="Roques C."/>
            <person name="Iampietro C."/>
            <person name="Lluch J."/>
            <person name="Castinel A."/>
            <person name="Donnadieu C."/>
            <person name="Desvignes T."/>
            <person name="Floi Bucao C."/>
            <person name="Jouanno E."/>
            <person name="Wen M."/>
            <person name="Mejri S."/>
            <person name="Dirks R."/>
            <person name="Jansen H."/>
            <person name="Henkel C."/>
            <person name="Chen W.J."/>
            <person name="Zahm M."/>
            <person name="Cabau C."/>
            <person name="Klopp C."/>
            <person name="Thompson A.W."/>
            <person name="Robinson-Rechavi M."/>
            <person name="Braasch I."/>
            <person name="Lecointre G."/>
            <person name="Bobe J."/>
            <person name="Postlethwait J.H."/>
            <person name="Berthelot C."/>
            <person name="Roest Crollius H."/>
            <person name="Guiguen Y."/>
        </authorList>
    </citation>
    <scope>NUCLEOTIDE SEQUENCE</scope>
    <source>
        <strain evidence="7">WJC10195</strain>
    </source>
</reference>
<dbReference type="AlphaFoldDB" id="A0A9Q1ETF2"/>
<dbReference type="GO" id="GO:0005901">
    <property type="term" value="C:caveola"/>
    <property type="evidence" value="ECO:0007669"/>
    <property type="project" value="UniProtKB-SubCell"/>
</dbReference>
<keyword evidence="8" id="KW-1185">Reference proteome</keyword>
<dbReference type="PANTHER" id="PTHR15240">
    <property type="entry name" value="CAVIN"/>
    <property type="match status" value="1"/>
</dbReference>